<protein>
    <recommendedName>
        <fullName evidence="1">Integrase catalytic domain-containing protein</fullName>
    </recommendedName>
</protein>
<gene>
    <name evidence="2" type="ORF">LIER_03513</name>
</gene>
<dbReference type="PANTHER" id="PTHR35046">
    <property type="entry name" value="ZINC KNUCKLE (CCHC-TYPE) FAMILY PROTEIN"/>
    <property type="match status" value="1"/>
</dbReference>
<proteinExistence type="predicted"/>
<dbReference type="SUPFAM" id="SSF53098">
    <property type="entry name" value="Ribonuclease H-like"/>
    <property type="match status" value="1"/>
</dbReference>
<evidence type="ECO:0000313" key="2">
    <source>
        <dbReference type="EMBL" id="GAA0142669.1"/>
    </source>
</evidence>
<dbReference type="Proteomes" id="UP001454036">
    <property type="component" value="Unassembled WGS sequence"/>
</dbReference>
<dbReference type="EMBL" id="BAABME010000423">
    <property type="protein sequence ID" value="GAA0142669.1"/>
    <property type="molecule type" value="Genomic_DNA"/>
</dbReference>
<feature type="domain" description="Integrase catalytic" evidence="1">
    <location>
        <begin position="29"/>
        <end position="142"/>
    </location>
</feature>
<dbReference type="InterPro" id="IPR012337">
    <property type="entry name" value="RNaseH-like_sf"/>
</dbReference>
<dbReference type="PANTHER" id="PTHR35046:SF9">
    <property type="entry name" value="RNA-DIRECTED DNA POLYMERASE"/>
    <property type="match status" value="1"/>
</dbReference>
<reference evidence="2 3" key="1">
    <citation type="submission" date="2024-01" db="EMBL/GenBank/DDBJ databases">
        <title>The complete chloroplast genome sequence of Lithospermum erythrorhizon: insights into the phylogenetic relationship among Boraginaceae species and the maternal lineages of purple gromwells.</title>
        <authorList>
            <person name="Okada T."/>
            <person name="Watanabe K."/>
        </authorList>
    </citation>
    <scope>NUCLEOTIDE SEQUENCE [LARGE SCALE GENOMIC DNA]</scope>
</reference>
<name>A0AAV3NTV4_LITER</name>
<dbReference type="Gene3D" id="3.30.420.10">
    <property type="entry name" value="Ribonuclease H-like superfamily/Ribonuclease H"/>
    <property type="match status" value="1"/>
</dbReference>
<keyword evidence="3" id="KW-1185">Reference proteome</keyword>
<dbReference type="GO" id="GO:0003676">
    <property type="term" value="F:nucleic acid binding"/>
    <property type="evidence" value="ECO:0007669"/>
    <property type="project" value="InterPro"/>
</dbReference>
<dbReference type="InterPro" id="IPR001584">
    <property type="entry name" value="Integrase_cat-core"/>
</dbReference>
<evidence type="ECO:0000259" key="1">
    <source>
        <dbReference type="PROSITE" id="PS50994"/>
    </source>
</evidence>
<comment type="caution">
    <text evidence="2">The sequence shown here is derived from an EMBL/GenBank/DDBJ whole genome shotgun (WGS) entry which is preliminary data.</text>
</comment>
<dbReference type="InterPro" id="IPR036397">
    <property type="entry name" value="RNaseH_sf"/>
</dbReference>
<accession>A0AAV3NTV4</accession>
<dbReference type="GO" id="GO:0015074">
    <property type="term" value="P:DNA integration"/>
    <property type="evidence" value="ECO:0007669"/>
    <property type="project" value="InterPro"/>
</dbReference>
<evidence type="ECO:0000313" key="3">
    <source>
        <dbReference type="Proteomes" id="UP001454036"/>
    </source>
</evidence>
<organism evidence="2 3">
    <name type="scientific">Lithospermum erythrorhizon</name>
    <name type="common">Purple gromwell</name>
    <name type="synonym">Lithospermum officinale var. erythrorhizon</name>
    <dbReference type="NCBI Taxonomy" id="34254"/>
    <lineage>
        <taxon>Eukaryota</taxon>
        <taxon>Viridiplantae</taxon>
        <taxon>Streptophyta</taxon>
        <taxon>Embryophyta</taxon>
        <taxon>Tracheophyta</taxon>
        <taxon>Spermatophyta</taxon>
        <taxon>Magnoliopsida</taxon>
        <taxon>eudicotyledons</taxon>
        <taxon>Gunneridae</taxon>
        <taxon>Pentapetalae</taxon>
        <taxon>asterids</taxon>
        <taxon>lamiids</taxon>
        <taxon>Boraginales</taxon>
        <taxon>Boraginaceae</taxon>
        <taxon>Boraginoideae</taxon>
        <taxon>Lithospermeae</taxon>
        <taxon>Lithospermum</taxon>
    </lineage>
</organism>
<dbReference type="PROSITE" id="PS50994">
    <property type="entry name" value="INTEGRASE"/>
    <property type="match status" value="1"/>
</dbReference>
<sequence>MKREIAEFMAKCLVCQQVKAEHRHPAGLLQTLPIPEWTWENMTMDFVFGLPRTLRRHDRIWVIVDRLSKSAHFLPIRSTDGPEKLARIYVDQIVRLHGVPVSIISDRDARFTSRFWRGFQEAVGTRGKTGGNSGLEREGFEE</sequence>
<dbReference type="AlphaFoldDB" id="A0AAV3NTV4"/>